<evidence type="ECO:0000313" key="2">
    <source>
        <dbReference type="EMBL" id="GGZ20148.1"/>
    </source>
</evidence>
<protein>
    <submittedName>
        <fullName evidence="2">Uncharacterized protein</fullName>
    </submittedName>
</protein>
<sequence>MAKKKKEKKSEKKPEVAEEWDLEEGFGGIPDDVDLTKNIGCASNNKKKG</sequence>
<evidence type="ECO:0000313" key="3">
    <source>
        <dbReference type="Proteomes" id="UP000619457"/>
    </source>
</evidence>
<reference evidence="2" key="2">
    <citation type="submission" date="2020-09" db="EMBL/GenBank/DDBJ databases">
        <authorList>
            <person name="Sun Q."/>
            <person name="Kim S."/>
        </authorList>
    </citation>
    <scope>NUCLEOTIDE SEQUENCE</scope>
    <source>
        <strain evidence="2">KCTC 12368</strain>
    </source>
</reference>
<comment type="caution">
    <text evidence="2">The sequence shown here is derived from an EMBL/GenBank/DDBJ whole genome shotgun (WGS) entry which is preliminary data.</text>
</comment>
<dbReference type="RefSeq" id="WP_018472388.1">
    <property type="nucleotide sequence ID" value="NZ_BMWX01000002.1"/>
</dbReference>
<dbReference type="AlphaFoldDB" id="A0A918PSX3"/>
<accession>A0A918PSX3</accession>
<feature type="region of interest" description="Disordered" evidence="1">
    <location>
        <begin position="1"/>
        <end position="49"/>
    </location>
</feature>
<keyword evidence="3" id="KW-1185">Reference proteome</keyword>
<dbReference type="Proteomes" id="UP000619457">
    <property type="component" value="Unassembled WGS sequence"/>
</dbReference>
<reference evidence="2" key="1">
    <citation type="journal article" date="2014" name="Int. J. Syst. Evol. Microbiol.">
        <title>Complete genome sequence of Corynebacterium casei LMG S-19264T (=DSM 44701T), isolated from a smear-ripened cheese.</title>
        <authorList>
            <consortium name="US DOE Joint Genome Institute (JGI-PGF)"/>
            <person name="Walter F."/>
            <person name="Albersmeier A."/>
            <person name="Kalinowski J."/>
            <person name="Ruckert C."/>
        </authorList>
    </citation>
    <scope>NUCLEOTIDE SEQUENCE</scope>
    <source>
        <strain evidence="2">KCTC 12368</strain>
    </source>
</reference>
<evidence type="ECO:0000256" key="1">
    <source>
        <dbReference type="SAM" id="MobiDB-lite"/>
    </source>
</evidence>
<organism evidence="2 3">
    <name type="scientific">Echinicola pacifica</name>
    <dbReference type="NCBI Taxonomy" id="346377"/>
    <lineage>
        <taxon>Bacteria</taxon>
        <taxon>Pseudomonadati</taxon>
        <taxon>Bacteroidota</taxon>
        <taxon>Cytophagia</taxon>
        <taxon>Cytophagales</taxon>
        <taxon>Cyclobacteriaceae</taxon>
        <taxon>Echinicola</taxon>
    </lineage>
</organism>
<name>A0A918PSX3_9BACT</name>
<proteinExistence type="predicted"/>
<dbReference type="EMBL" id="BMWX01000002">
    <property type="protein sequence ID" value="GGZ20148.1"/>
    <property type="molecule type" value="Genomic_DNA"/>
</dbReference>
<gene>
    <name evidence="2" type="ORF">GCM10007049_10870</name>
</gene>